<dbReference type="Pfam" id="PF00291">
    <property type="entry name" value="PALP"/>
    <property type="match status" value="1"/>
</dbReference>
<evidence type="ECO:0000313" key="5">
    <source>
        <dbReference type="Proteomes" id="UP000281647"/>
    </source>
</evidence>
<dbReference type="InterPro" id="IPR036052">
    <property type="entry name" value="TrpB-like_PALP_sf"/>
</dbReference>
<sequence length="491" mass="53790">MGNLFATEVADADVHRRATTRFREAGIRLPKIAELARPETIDTSVKKALEAIDPDEAHPLNLFRVHWHNGADRRQAAETPLHLVLPQELTGVRAKIVVALGDRFPMIGAHKVLAAYGCLVPRLVTGQFDLENQRAVWPSTGNYCRGGVAISTILGARSVAVLPEGMSRERFSWLEKWVADRRDIVRTPGSESNLKEIYDACHELAKDKRNVILNQFSEFGNYITHRAVTGPALERVFNAVQAGGRLKARAFVAASGSSGTLAAGDHLKEKLGCQIAVVEATECPTLLNNGYGEHNIQGIGDKHVPLIHNVFNTDYVIGVSERAPDSLNLLFNLPAGRDYLAKRKKLTAETIEAFSHLGLSSIANIVAAIKLARYLDLGPDDAILTVATDGAAMYESQLSKVLDASFDGAFDALSAAEVFGEHLAGAGTDALLELSRVERERIFNLGYYTWVEQQGVSLEDFARRRDPAFWDGLMAMVPVWDRLIEEFNAAA</sequence>
<name>A0A432V200_9HYPH</name>
<evidence type="ECO:0000256" key="2">
    <source>
        <dbReference type="ARBA" id="ARBA00022898"/>
    </source>
</evidence>
<dbReference type="RefSeq" id="WP_128628072.1">
    <property type="nucleotide sequence ID" value="NZ_RKST01000021.1"/>
</dbReference>
<evidence type="ECO:0000256" key="1">
    <source>
        <dbReference type="ARBA" id="ARBA00001933"/>
    </source>
</evidence>
<dbReference type="AlphaFoldDB" id="A0A432V200"/>
<accession>A0A432V200</accession>
<keyword evidence="2" id="KW-0663">Pyridoxal phosphate</keyword>
<reference evidence="4 5" key="1">
    <citation type="submission" date="2018-11" db="EMBL/GenBank/DDBJ databases">
        <title>Pseudaminobacter arsenicus sp. nov., an arsenic-resistant bacterium isolated from arsenic-rich aquifers.</title>
        <authorList>
            <person name="Mu Y."/>
        </authorList>
    </citation>
    <scope>NUCLEOTIDE SEQUENCE [LARGE SCALE GENOMIC DNA]</scope>
    <source>
        <strain evidence="4 5">CB3</strain>
    </source>
</reference>
<dbReference type="InterPro" id="IPR001926">
    <property type="entry name" value="TrpB-like_PALP"/>
</dbReference>
<comment type="caution">
    <text evidence="4">The sequence shown here is derived from an EMBL/GenBank/DDBJ whole genome shotgun (WGS) entry which is preliminary data.</text>
</comment>
<dbReference type="OrthoDB" id="9767775at2"/>
<dbReference type="PANTHER" id="PTHR10314">
    <property type="entry name" value="CYSTATHIONINE BETA-SYNTHASE"/>
    <property type="match status" value="1"/>
</dbReference>
<comment type="cofactor">
    <cofactor evidence="1">
        <name>pyridoxal 5'-phosphate</name>
        <dbReference type="ChEBI" id="CHEBI:597326"/>
    </cofactor>
</comment>
<dbReference type="EMBL" id="RKST01000021">
    <property type="protein sequence ID" value="RUM96200.1"/>
    <property type="molecule type" value="Genomic_DNA"/>
</dbReference>
<evidence type="ECO:0000259" key="3">
    <source>
        <dbReference type="Pfam" id="PF00291"/>
    </source>
</evidence>
<evidence type="ECO:0000313" key="4">
    <source>
        <dbReference type="EMBL" id="RUM96200.1"/>
    </source>
</evidence>
<dbReference type="InterPro" id="IPR050214">
    <property type="entry name" value="Cys_Synth/Cystath_Beta-Synth"/>
</dbReference>
<keyword evidence="5" id="KW-1185">Reference proteome</keyword>
<dbReference type="GO" id="GO:1901605">
    <property type="term" value="P:alpha-amino acid metabolic process"/>
    <property type="evidence" value="ECO:0007669"/>
    <property type="project" value="UniProtKB-ARBA"/>
</dbReference>
<feature type="domain" description="Tryptophan synthase beta chain-like PALP" evidence="3">
    <location>
        <begin position="79"/>
        <end position="292"/>
    </location>
</feature>
<proteinExistence type="predicted"/>
<dbReference type="SUPFAM" id="SSF53686">
    <property type="entry name" value="Tryptophan synthase beta subunit-like PLP-dependent enzymes"/>
    <property type="match status" value="1"/>
</dbReference>
<gene>
    <name evidence="4" type="ORF">EET67_18720</name>
</gene>
<organism evidence="4 5">
    <name type="scientific">Borborobacter arsenicus</name>
    <dbReference type="NCBI Taxonomy" id="1851146"/>
    <lineage>
        <taxon>Bacteria</taxon>
        <taxon>Pseudomonadati</taxon>
        <taxon>Pseudomonadota</taxon>
        <taxon>Alphaproteobacteria</taxon>
        <taxon>Hyphomicrobiales</taxon>
        <taxon>Phyllobacteriaceae</taxon>
        <taxon>Borborobacter</taxon>
    </lineage>
</organism>
<dbReference type="Proteomes" id="UP000281647">
    <property type="component" value="Unassembled WGS sequence"/>
</dbReference>
<protein>
    <submittedName>
        <fullName evidence="4">Pyridoxal-phosphate dependent enzyme</fullName>
    </submittedName>
</protein>
<dbReference type="Gene3D" id="3.40.50.1100">
    <property type="match status" value="2"/>
</dbReference>